<organism evidence="2 3">
    <name type="scientific">Candidatus Mediterraneibacter caccavium</name>
    <dbReference type="NCBI Taxonomy" id="2838661"/>
    <lineage>
        <taxon>Bacteria</taxon>
        <taxon>Bacillati</taxon>
        <taxon>Bacillota</taxon>
        <taxon>Clostridia</taxon>
        <taxon>Lachnospirales</taxon>
        <taxon>Lachnospiraceae</taxon>
        <taxon>Mediterraneibacter</taxon>
    </lineage>
</organism>
<feature type="transmembrane region" description="Helical" evidence="1">
    <location>
        <begin position="159"/>
        <end position="180"/>
    </location>
</feature>
<keyword evidence="1" id="KW-1133">Transmembrane helix</keyword>
<accession>A0A9D2ARS5</accession>
<dbReference type="InterPro" id="IPR021683">
    <property type="entry name" value="DUF3267"/>
</dbReference>
<evidence type="ECO:0000256" key="1">
    <source>
        <dbReference type="SAM" id="Phobius"/>
    </source>
</evidence>
<gene>
    <name evidence="2" type="ORF">H9981_02780</name>
</gene>
<feature type="transmembrane region" description="Helical" evidence="1">
    <location>
        <begin position="131"/>
        <end position="153"/>
    </location>
</feature>
<dbReference type="Pfam" id="PF11667">
    <property type="entry name" value="DUF3267"/>
    <property type="match status" value="1"/>
</dbReference>
<name>A0A9D2ARS5_9FIRM</name>
<dbReference type="EMBL" id="DXFA01000052">
    <property type="protein sequence ID" value="HIX47932.1"/>
    <property type="molecule type" value="Genomic_DNA"/>
</dbReference>
<keyword evidence="1" id="KW-0812">Transmembrane</keyword>
<sequence length="214" mass="23975">MDKNMDKKKLKAPSVCFDLPDSYEELCRVDLQKDGSLAVIVNILALVIFLAGGVIGHQFVPIHTFYSMSDGMLLYFVRLAAACAGVVLYVFLHESVHGIFIKHYSGRKAQYGFTGLYAYAGSEAYFNKRQYLVIALAPIVIWGIVLTVFLIYVPESWFWAVYFIQLINLSGAAGDLYVVWKFSGMRRDILIRDSGTDMTVYAPVQEADIGQGSR</sequence>
<proteinExistence type="predicted"/>
<feature type="transmembrane region" description="Helical" evidence="1">
    <location>
        <begin position="72"/>
        <end position="92"/>
    </location>
</feature>
<reference evidence="2" key="2">
    <citation type="submission" date="2021-04" db="EMBL/GenBank/DDBJ databases">
        <authorList>
            <person name="Gilroy R."/>
        </authorList>
    </citation>
    <scope>NUCLEOTIDE SEQUENCE</scope>
    <source>
        <strain evidence="2">ChiSjej5B23-15282</strain>
    </source>
</reference>
<reference evidence="2" key="1">
    <citation type="journal article" date="2021" name="PeerJ">
        <title>Extensive microbial diversity within the chicken gut microbiome revealed by metagenomics and culture.</title>
        <authorList>
            <person name="Gilroy R."/>
            <person name="Ravi A."/>
            <person name="Getino M."/>
            <person name="Pursley I."/>
            <person name="Horton D.L."/>
            <person name="Alikhan N.F."/>
            <person name="Baker D."/>
            <person name="Gharbi K."/>
            <person name="Hall N."/>
            <person name="Watson M."/>
            <person name="Adriaenssens E.M."/>
            <person name="Foster-Nyarko E."/>
            <person name="Jarju S."/>
            <person name="Secka A."/>
            <person name="Antonio M."/>
            <person name="Oren A."/>
            <person name="Chaudhuri R.R."/>
            <person name="La Ragione R."/>
            <person name="Hildebrand F."/>
            <person name="Pallen M.J."/>
        </authorList>
    </citation>
    <scope>NUCLEOTIDE SEQUENCE</scope>
    <source>
        <strain evidence="2">ChiSjej5B23-15282</strain>
    </source>
</reference>
<evidence type="ECO:0000313" key="2">
    <source>
        <dbReference type="EMBL" id="HIX47932.1"/>
    </source>
</evidence>
<dbReference type="AlphaFoldDB" id="A0A9D2ARS5"/>
<dbReference type="Proteomes" id="UP000824243">
    <property type="component" value="Unassembled WGS sequence"/>
</dbReference>
<comment type="caution">
    <text evidence="2">The sequence shown here is derived from an EMBL/GenBank/DDBJ whole genome shotgun (WGS) entry which is preliminary data.</text>
</comment>
<protein>
    <submittedName>
        <fullName evidence="2">DUF3267 domain-containing protein</fullName>
    </submittedName>
</protein>
<feature type="transmembrane region" description="Helical" evidence="1">
    <location>
        <begin position="37"/>
        <end position="60"/>
    </location>
</feature>
<keyword evidence="1" id="KW-0472">Membrane</keyword>
<evidence type="ECO:0000313" key="3">
    <source>
        <dbReference type="Proteomes" id="UP000824243"/>
    </source>
</evidence>